<dbReference type="GO" id="GO:0005524">
    <property type="term" value="F:ATP binding"/>
    <property type="evidence" value="ECO:0007669"/>
    <property type="project" value="UniProtKB-KW"/>
</dbReference>
<dbReference type="Proteomes" id="UP000050360">
    <property type="component" value="Unassembled WGS sequence"/>
</dbReference>
<reference evidence="9 10" key="1">
    <citation type="submission" date="2015-09" db="EMBL/GenBank/DDBJ databases">
        <title>A metagenomics-based metabolic model of nitrate-dependent anaerobic oxidation of methane by Methanoperedens-like archaea.</title>
        <authorList>
            <person name="Arshad A."/>
            <person name="Speth D.R."/>
            <person name="De Graaf R.M."/>
            <person name="Op Den Camp H.J."/>
            <person name="Jetten M.S."/>
            <person name="Welte C.U."/>
        </authorList>
    </citation>
    <scope>NUCLEOTIDE SEQUENCE [LARGE SCALE GENOMIC DNA]</scope>
</reference>
<proteinExistence type="inferred from homology"/>
<dbReference type="Gene3D" id="3.40.50.620">
    <property type="entry name" value="HUPs"/>
    <property type="match status" value="1"/>
</dbReference>
<evidence type="ECO:0000256" key="3">
    <source>
        <dbReference type="ARBA" id="ARBA00022695"/>
    </source>
</evidence>
<dbReference type="GO" id="GO:0005737">
    <property type="term" value="C:cytoplasm"/>
    <property type="evidence" value="ECO:0007669"/>
    <property type="project" value="UniProtKB-SubCell"/>
</dbReference>
<keyword evidence="2 7" id="KW-0808">Transferase</keyword>
<sequence>MSRVAVGGTFDPLHDGHRSLLMKAVELGRDGELLIGLTSDEMAKNKIHEVDDYRSRYNEVLNFIHDQGIIPRIIKLDDPYGPTIIEDFDYLVVSPETRPIGLKINRIRSEKNMKPLKIVLVDYVLAEDGLPISSTRIRNGEIDTHGKVLRTNL</sequence>
<evidence type="ECO:0000313" key="10">
    <source>
        <dbReference type="Proteomes" id="UP000050360"/>
    </source>
</evidence>
<comment type="pathway">
    <text evidence="7">Cofactor biosynthesis; coenzyme A biosynthesis.</text>
</comment>
<dbReference type="GO" id="GO:0004595">
    <property type="term" value="F:pantetheine-phosphate adenylyltransferase activity"/>
    <property type="evidence" value="ECO:0007669"/>
    <property type="project" value="UniProtKB-UniRule"/>
</dbReference>
<evidence type="ECO:0000256" key="2">
    <source>
        <dbReference type="ARBA" id="ARBA00022679"/>
    </source>
</evidence>
<dbReference type="NCBIfam" id="TIGR00125">
    <property type="entry name" value="cyt_tran_rel"/>
    <property type="match status" value="1"/>
</dbReference>
<comment type="catalytic activity">
    <reaction evidence="7">
        <text>(R)-4'-phosphopantetheine + ATP + H(+) = 3'-dephospho-CoA + diphosphate</text>
        <dbReference type="Rhea" id="RHEA:19801"/>
        <dbReference type="ChEBI" id="CHEBI:15378"/>
        <dbReference type="ChEBI" id="CHEBI:30616"/>
        <dbReference type="ChEBI" id="CHEBI:33019"/>
        <dbReference type="ChEBI" id="CHEBI:57328"/>
        <dbReference type="ChEBI" id="CHEBI:61723"/>
        <dbReference type="EC" id="2.7.7.3"/>
    </reaction>
</comment>
<evidence type="ECO:0000256" key="6">
    <source>
        <dbReference type="ARBA" id="ARBA00022993"/>
    </source>
</evidence>
<evidence type="ECO:0000259" key="8">
    <source>
        <dbReference type="Pfam" id="PF01467"/>
    </source>
</evidence>
<dbReference type="InterPro" id="IPR004821">
    <property type="entry name" value="Cyt_trans-like"/>
</dbReference>
<dbReference type="Pfam" id="PF01467">
    <property type="entry name" value="CTP_transf_like"/>
    <property type="match status" value="1"/>
</dbReference>
<dbReference type="UniPathway" id="UPA00241"/>
<keyword evidence="3 7" id="KW-0548">Nucleotidyltransferase</keyword>
<evidence type="ECO:0000313" key="9">
    <source>
        <dbReference type="EMBL" id="KPQ40912.1"/>
    </source>
</evidence>
<comment type="subcellular location">
    <subcellularLocation>
        <location evidence="7">Cytoplasm</location>
    </subcellularLocation>
</comment>
<comment type="caution">
    <text evidence="9">The sequence shown here is derived from an EMBL/GenBank/DDBJ whole genome shotgun (WGS) entry which is preliminary data.</text>
</comment>
<organism evidence="9 10">
    <name type="scientific">Candidatus Methanoperedens nitratireducens</name>
    <dbReference type="NCBI Taxonomy" id="1392998"/>
    <lineage>
        <taxon>Archaea</taxon>
        <taxon>Methanobacteriati</taxon>
        <taxon>Methanobacteriota</taxon>
        <taxon>Stenosarchaea group</taxon>
        <taxon>Methanomicrobia</taxon>
        <taxon>Methanosarcinales</taxon>
        <taxon>ANME-2 cluster</taxon>
        <taxon>Candidatus Methanoperedentaceae</taxon>
        <taxon>Candidatus Methanoperedens</taxon>
    </lineage>
</organism>
<dbReference type="HAMAP" id="MF_00647">
    <property type="entry name" value="PPAT_arch"/>
    <property type="match status" value="1"/>
</dbReference>
<dbReference type="SUPFAM" id="SSF52374">
    <property type="entry name" value="Nucleotidylyl transferase"/>
    <property type="match status" value="1"/>
</dbReference>
<evidence type="ECO:0000256" key="5">
    <source>
        <dbReference type="ARBA" id="ARBA00022840"/>
    </source>
</evidence>
<keyword evidence="4 7" id="KW-0547">Nucleotide-binding</keyword>
<name>A0A0P8AAH2_9EURY</name>
<evidence type="ECO:0000256" key="4">
    <source>
        <dbReference type="ARBA" id="ARBA00022741"/>
    </source>
</evidence>
<keyword evidence="5 7" id="KW-0067">ATP-binding</keyword>
<comment type="similarity">
    <text evidence="7">Belongs to the eukaryotic CoaD family.</text>
</comment>
<evidence type="ECO:0000256" key="7">
    <source>
        <dbReference type="HAMAP-Rule" id="MF_00647"/>
    </source>
</evidence>
<accession>A0A0P8AAH2</accession>
<dbReference type="EC" id="2.7.7.3" evidence="7"/>
<dbReference type="GO" id="GO:0015937">
    <property type="term" value="P:coenzyme A biosynthetic process"/>
    <property type="evidence" value="ECO:0007669"/>
    <property type="project" value="UniProtKB-UniRule"/>
</dbReference>
<dbReference type="InterPro" id="IPR023540">
    <property type="entry name" value="PPAT_arch"/>
</dbReference>
<comment type="function">
    <text evidence="7">Reversibly transfers an adenylyl group from ATP to 4'-phosphopantetheine, yielding dephospho-CoA (dPCoA) and pyrophosphate.</text>
</comment>
<gene>
    <name evidence="7" type="primary">coaD</name>
    <name evidence="9" type="ORF">MPEBLZ_04541</name>
</gene>
<keyword evidence="6 7" id="KW-0173">Coenzyme A biosynthesis</keyword>
<dbReference type="InterPro" id="IPR014729">
    <property type="entry name" value="Rossmann-like_a/b/a_fold"/>
</dbReference>
<feature type="domain" description="Cytidyltransferase-like" evidence="8">
    <location>
        <begin position="6"/>
        <end position="139"/>
    </location>
</feature>
<evidence type="ECO:0000256" key="1">
    <source>
        <dbReference type="ARBA" id="ARBA00022490"/>
    </source>
</evidence>
<protein>
    <recommendedName>
        <fullName evidence="7">Phosphopantetheine adenylyltransferase</fullName>
        <ecNumber evidence="7">2.7.7.3</ecNumber>
    </recommendedName>
    <alternativeName>
        <fullName evidence="7">Dephospho-CoA pyrophosphorylase</fullName>
    </alternativeName>
    <alternativeName>
        <fullName evidence="7">Pantetheine-phosphate adenylyltransferase</fullName>
        <shortName evidence="7">PPAT</shortName>
    </alternativeName>
</protein>
<keyword evidence="1 7" id="KW-0963">Cytoplasm</keyword>
<dbReference type="EMBL" id="LKCM01000492">
    <property type="protein sequence ID" value="KPQ40912.1"/>
    <property type="molecule type" value="Genomic_DNA"/>
</dbReference>
<dbReference type="AlphaFoldDB" id="A0A0P8AAH2"/>
<dbReference type="NCBIfam" id="NF001985">
    <property type="entry name" value="PRK00777.1"/>
    <property type="match status" value="1"/>
</dbReference>